<keyword evidence="3" id="KW-0479">Metal-binding</keyword>
<dbReference type="EMBL" id="LCWF01000082">
    <property type="protein sequence ID" value="KKY21688.1"/>
    <property type="molecule type" value="Genomic_DNA"/>
</dbReference>
<evidence type="ECO:0000256" key="1">
    <source>
        <dbReference type="ARBA" id="ARBA00001954"/>
    </source>
</evidence>
<dbReference type="PANTHER" id="PTHR30468:SF1">
    <property type="entry name" value="ALPHA-KETOGLUTARATE-DEPENDENT SULFONATE DIOXYGENASE"/>
    <property type="match status" value="1"/>
</dbReference>
<dbReference type="Gene3D" id="3.60.130.10">
    <property type="entry name" value="Clavaminate synthase-like"/>
    <property type="match status" value="1"/>
</dbReference>
<protein>
    <submittedName>
        <fullName evidence="8">Putative alpha-ketoglutarate-dependent taurine dioxygenase</fullName>
    </submittedName>
</protein>
<comment type="similarity">
    <text evidence="2">Belongs to the TfdA dioxygenase family.</text>
</comment>
<dbReference type="GO" id="GO:0005737">
    <property type="term" value="C:cytoplasm"/>
    <property type="evidence" value="ECO:0007669"/>
    <property type="project" value="TreeGrafter"/>
</dbReference>
<reference evidence="8 9" key="2">
    <citation type="submission" date="2015-05" db="EMBL/GenBank/DDBJ databases">
        <authorList>
            <person name="Morales-Cruz A."/>
            <person name="Amrine K.C."/>
            <person name="Cantu D."/>
        </authorList>
    </citation>
    <scope>NUCLEOTIDE SEQUENCE [LARGE SCALE GENOMIC DNA]</scope>
    <source>
        <strain evidence="8">UCRPC4</strain>
    </source>
</reference>
<dbReference type="GO" id="GO:0046872">
    <property type="term" value="F:metal ion binding"/>
    <property type="evidence" value="ECO:0007669"/>
    <property type="project" value="UniProtKB-KW"/>
</dbReference>
<keyword evidence="4 8" id="KW-0223">Dioxygenase</keyword>
<name>A0A0G2GDF9_PHACM</name>
<dbReference type="Proteomes" id="UP000053317">
    <property type="component" value="Unassembled WGS sequence"/>
</dbReference>
<evidence type="ECO:0000256" key="4">
    <source>
        <dbReference type="ARBA" id="ARBA00022964"/>
    </source>
</evidence>
<dbReference type="PANTHER" id="PTHR30468">
    <property type="entry name" value="ALPHA-KETOGLUTARATE-DEPENDENT SULFONATE DIOXYGENASE"/>
    <property type="match status" value="1"/>
</dbReference>
<sequence length="381" mass="42981">MPAAVATTTSTTTETLAPKIVLRPKNEDGSPLYPEFMPFYDPLEKVDDIGEFEHFDPGHRADPKLPNLLANATKVSDLSPHVGTEIEGVQLSQLSSEGLDELALMAAKRGALVFRNQDFRDIGFEAQKKIVRHFGPLHIHGWAPHPSAGSDEHMVIYDSKEDLRVRRSWRGRSPIQWHSDQSPEVQPPGTTFICMLESPAMAGGDTLISSSVQQYKSLSPRFRKRLEGLTAVHSNNDGVSQEQKNGSNAVMRRSELNQEHPVVIVHPVTKEKALYVNPVYTKRIIGYDEEESQYLLNFLFDHIAKRADFQCRVRYEPGTVLIWDQRVTTHSQTLDYPAGERRHAFRLTPLANKPIPALVEDEEEYKEECERDMGRSSVGLC</sequence>
<keyword evidence="9" id="KW-1185">Reference proteome</keyword>
<comment type="caution">
    <text evidence="8">The sequence shown here is derived from an EMBL/GenBank/DDBJ whole genome shotgun (WGS) entry which is preliminary data.</text>
</comment>
<evidence type="ECO:0000256" key="2">
    <source>
        <dbReference type="ARBA" id="ARBA00005896"/>
    </source>
</evidence>
<comment type="cofactor">
    <cofactor evidence="1">
        <name>Fe(2+)</name>
        <dbReference type="ChEBI" id="CHEBI:29033"/>
    </cofactor>
</comment>
<organism evidence="8 9">
    <name type="scientific">Phaeomoniella chlamydospora</name>
    <name type="common">Phaeoacremonium chlamydosporum</name>
    <dbReference type="NCBI Taxonomy" id="158046"/>
    <lineage>
        <taxon>Eukaryota</taxon>
        <taxon>Fungi</taxon>
        <taxon>Dikarya</taxon>
        <taxon>Ascomycota</taxon>
        <taxon>Pezizomycotina</taxon>
        <taxon>Eurotiomycetes</taxon>
        <taxon>Chaetothyriomycetidae</taxon>
        <taxon>Phaeomoniellales</taxon>
        <taxon>Phaeomoniellaceae</taxon>
        <taxon>Phaeomoniella</taxon>
    </lineage>
</organism>
<dbReference type="OrthoDB" id="10257314at2759"/>
<reference evidence="8 9" key="1">
    <citation type="submission" date="2015-05" db="EMBL/GenBank/DDBJ databases">
        <title>Distinctive expansion of gene families associated with plant cell wall degradation and secondary metabolism in the genomes of grapevine trunk pathogens.</title>
        <authorList>
            <person name="Lawrence D.P."/>
            <person name="Travadon R."/>
            <person name="Rolshausen P.E."/>
            <person name="Baumgartner K."/>
        </authorList>
    </citation>
    <scope>NUCLEOTIDE SEQUENCE [LARGE SCALE GENOMIC DNA]</scope>
    <source>
        <strain evidence="8">UCRPC4</strain>
    </source>
</reference>
<evidence type="ECO:0000259" key="7">
    <source>
        <dbReference type="Pfam" id="PF02668"/>
    </source>
</evidence>
<feature type="domain" description="TauD/TfdA-like" evidence="7">
    <location>
        <begin position="75"/>
        <end position="348"/>
    </location>
</feature>
<dbReference type="InterPro" id="IPR042098">
    <property type="entry name" value="TauD-like_sf"/>
</dbReference>
<keyword evidence="5" id="KW-0560">Oxidoreductase</keyword>
<evidence type="ECO:0000256" key="3">
    <source>
        <dbReference type="ARBA" id="ARBA00022723"/>
    </source>
</evidence>
<dbReference type="SUPFAM" id="SSF51197">
    <property type="entry name" value="Clavaminate synthase-like"/>
    <property type="match status" value="1"/>
</dbReference>
<gene>
    <name evidence="8" type="ORF">UCRPC4_g03454</name>
</gene>
<dbReference type="InterPro" id="IPR051323">
    <property type="entry name" value="AtsK-like"/>
</dbReference>
<dbReference type="AlphaFoldDB" id="A0A0G2GDF9"/>
<dbReference type="InterPro" id="IPR003819">
    <property type="entry name" value="TauD/TfdA-like"/>
</dbReference>
<dbReference type="Pfam" id="PF02668">
    <property type="entry name" value="TauD"/>
    <property type="match status" value="1"/>
</dbReference>
<evidence type="ECO:0000313" key="8">
    <source>
        <dbReference type="EMBL" id="KKY21688.1"/>
    </source>
</evidence>
<evidence type="ECO:0000256" key="5">
    <source>
        <dbReference type="ARBA" id="ARBA00023002"/>
    </source>
</evidence>
<evidence type="ECO:0000313" key="9">
    <source>
        <dbReference type="Proteomes" id="UP000053317"/>
    </source>
</evidence>
<evidence type="ECO:0000256" key="6">
    <source>
        <dbReference type="ARBA" id="ARBA00023004"/>
    </source>
</evidence>
<accession>A0A0G2GDF9</accession>
<proteinExistence type="inferred from homology"/>
<keyword evidence="6" id="KW-0408">Iron</keyword>
<dbReference type="GO" id="GO:0016706">
    <property type="term" value="F:2-oxoglutarate-dependent dioxygenase activity"/>
    <property type="evidence" value="ECO:0007669"/>
    <property type="project" value="TreeGrafter"/>
</dbReference>